<keyword evidence="2 5" id="KW-0479">Metal-binding</keyword>
<evidence type="ECO:0000256" key="2">
    <source>
        <dbReference type="ARBA" id="ARBA00022723"/>
    </source>
</evidence>
<dbReference type="PROSITE" id="PS50305">
    <property type="entry name" value="SIRTUIN"/>
    <property type="match status" value="1"/>
</dbReference>
<evidence type="ECO:0000256" key="5">
    <source>
        <dbReference type="HAMAP-Rule" id="MF_01967"/>
    </source>
</evidence>
<feature type="binding site" evidence="5 6">
    <location>
        <position position="182"/>
    </location>
    <ligand>
        <name>Zn(2+)</name>
        <dbReference type="ChEBI" id="CHEBI:29105"/>
    </ligand>
</feature>
<evidence type="ECO:0000313" key="9">
    <source>
        <dbReference type="Proteomes" id="UP000746535"/>
    </source>
</evidence>
<comment type="cofactor">
    <cofactor evidence="5">
        <name>Zn(2+)</name>
        <dbReference type="ChEBI" id="CHEBI:29105"/>
    </cofactor>
    <text evidence="5">Binds 1 zinc ion per subunit.</text>
</comment>
<reference evidence="8 9" key="1">
    <citation type="submission" date="2020-03" db="EMBL/GenBank/DDBJ databases">
        <authorList>
            <person name="Wang L."/>
            <person name="He N."/>
            <person name="Li Y."/>
            <person name="Fang Y."/>
            <person name="Zhang F."/>
        </authorList>
    </citation>
    <scope>NUCLEOTIDE SEQUENCE [LARGE SCALE GENOMIC DNA]</scope>
    <source>
        <strain evidence="9">hsmgli-8</strain>
    </source>
</reference>
<dbReference type="Proteomes" id="UP000746535">
    <property type="component" value="Unassembled WGS sequence"/>
</dbReference>
<gene>
    <name evidence="5" type="primary">cobB</name>
    <name evidence="8" type="ORF">HBH25_01910</name>
</gene>
<evidence type="ECO:0000256" key="4">
    <source>
        <dbReference type="ARBA" id="ARBA00023027"/>
    </source>
</evidence>
<sequence length="281" mass="30105">MDTTQADEALSVLCEHLAGQPIVLLTGAGISTASGIPDYRDAEGVRRGNAPMMHQEFVSSVQARKRYWARAMVGWQGVDAARPNAAHLAVSRLEAAGHIVSVITQNVDGLHDRAGSRHVIELHGNLHRVMCLDCGARLPRSCMQEALEAANPALQEVHAVLAPDGDAHLATHFLERFTLPSCPACGGDRLKPDVVLFGDGVCPRVAQAAWQAAERAALMLVVGSSLMAYSSYRLCLEMSRQGKPLLAINLGRTRADALLALKVSQSCETALPWIADHLGVL</sequence>
<evidence type="ECO:0000256" key="6">
    <source>
        <dbReference type="PROSITE-ProRule" id="PRU00236"/>
    </source>
</evidence>
<accession>A0ABX0Y8J0</accession>
<evidence type="ECO:0000259" key="7">
    <source>
        <dbReference type="PROSITE" id="PS50305"/>
    </source>
</evidence>
<keyword evidence="1 5" id="KW-0808">Transferase</keyword>
<dbReference type="InterPro" id="IPR050134">
    <property type="entry name" value="NAD-dep_sirtuin_deacylases"/>
</dbReference>
<dbReference type="SUPFAM" id="SSF52467">
    <property type="entry name" value="DHS-like NAD/FAD-binding domain"/>
    <property type="match status" value="1"/>
</dbReference>
<evidence type="ECO:0000256" key="3">
    <source>
        <dbReference type="ARBA" id="ARBA00022833"/>
    </source>
</evidence>
<comment type="similarity">
    <text evidence="5">Belongs to the sirtuin family. Class II subfamily.</text>
</comment>
<dbReference type="RefSeq" id="WP_168080948.1">
    <property type="nucleotide sequence ID" value="NZ_JAAVJI010000001.1"/>
</dbReference>
<keyword evidence="9" id="KW-1185">Reference proteome</keyword>
<feature type="domain" description="Deacetylase sirtuin-type" evidence="7">
    <location>
        <begin position="1"/>
        <end position="281"/>
    </location>
</feature>
<dbReference type="InterPro" id="IPR026591">
    <property type="entry name" value="Sirtuin_cat_small_dom_sf"/>
</dbReference>
<comment type="caution">
    <text evidence="8">The sequence shown here is derived from an EMBL/GenBank/DDBJ whole genome shotgun (WGS) entry which is preliminary data.</text>
</comment>
<comment type="caution">
    <text evidence="5">Lacks conserved residue(s) required for the propagation of feature annotation.</text>
</comment>
<dbReference type="NCBIfam" id="NF003738">
    <property type="entry name" value="PRK05333.1"/>
    <property type="match status" value="1"/>
</dbReference>
<dbReference type="InterPro" id="IPR026587">
    <property type="entry name" value="Sirtuin_class_II"/>
</dbReference>
<feature type="binding site" evidence="5 6">
    <location>
        <position position="131"/>
    </location>
    <ligand>
        <name>Zn(2+)</name>
        <dbReference type="ChEBI" id="CHEBI:29105"/>
    </ligand>
</feature>
<comment type="function">
    <text evidence="5">NAD-dependent protein deacetylase which modulates the activities of several enzymes which are inactive in their acetylated form.</text>
</comment>
<feature type="binding site" evidence="5 6">
    <location>
        <position position="134"/>
    </location>
    <ligand>
        <name>Zn(2+)</name>
        <dbReference type="ChEBI" id="CHEBI:29105"/>
    </ligand>
</feature>
<proteinExistence type="inferred from homology"/>
<comment type="catalytic activity">
    <reaction evidence="5">
        <text>N(6)-acetyl-L-lysyl-[protein] + NAD(+) + H2O = 2''-O-acetyl-ADP-D-ribose + nicotinamide + L-lysyl-[protein]</text>
        <dbReference type="Rhea" id="RHEA:43636"/>
        <dbReference type="Rhea" id="RHEA-COMP:9752"/>
        <dbReference type="Rhea" id="RHEA-COMP:10731"/>
        <dbReference type="ChEBI" id="CHEBI:15377"/>
        <dbReference type="ChEBI" id="CHEBI:17154"/>
        <dbReference type="ChEBI" id="CHEBI:29969"/>
        <dbReference type="ChEBI" id="CHEBI:57540"/>
        <dbReference type="ChEBI" id="CHEBI:61930"/>
        <dbReference type="ChEBI" id="CHEBI:83767"/>
        <dbReference type="EC" id="2.3.1.286"/>
    </reaction>
</comment>
<dbReference type="EMBL" id="JAAVJI010000001">
    <property type="protein sequence ID" value="NJO99623.1"/>
    <property type="molecule type" value="Genomic_DNA"/>
</dbReference>
<dbReference type="InterPro" id="IPR026590">
    <property type="entry name" value="Ssirtuin_cat_dom"/>
</dbReference>
<keyword evidence="5" id="KW-0963">Cytoplasm</keyword>
<feature type="active site" description="Proton acceptor" evidence="5 6">
    <location>
        <position position="123"/>
    </location>
</feature>
<dbReference type="Gene3D" id="3.30.1600.10">
    <property type="entry name" value="SIR2/SIRT2 'Small Domain"/>
    <property type="match status" value="1"/>
</dbReference>
<dbReference type="Pfam" id="PF02146">
    <property type="entry name" value="SIR2"/>
    <property type="match status" value="1"/>
</dbReference>
<dbReference type="InterPro" id="IPR003000">
    <property type="entry name" value="Sirtuin"/>
</dbReference>
<dbReference type="PANTHER" id="PTHR11085">
    <property type="entry name" value="NAD-DEPENDENT PROTEIN DEACYLASE SIRTUIN-5, MITOCHONDRIAL-RELATED"/>
    <property type="match status" value="1"/>
</dbReference>
<dbReference type="Gene3D" id="3.40.50.1220">
    <property type="entry name" value="TPP-binding domain"/>
    <property type="match status" value="1"/>
</dbReference>
<feature type="binding site" evidence="5">
    <location>
        <begin position="223"/>
        <end position="225"/>
    </location>
    <ligand>
        <name>NAD(+)</name>
        <dbReference type="ChEBI" id="CHEBI:57540"/>
    </ligand>
</feature>
<protein>
    <recommendedName>
        <fullName evidence="5">NAD-dependent protein deacetylase</fullName>
        <ecNumber evidence="5">2.3.1.286</ecNumber>
    </recommendedName>
    <alternativeName>
        <fullName evidence="5">Regulatory protein SIR2 homolog</fullName>
    </alternativeName>
</protein>
<dbReference type="EC" id="2.3.1.286" evidence="5"/>
<dbReference type="PANTHER" id="PTHR11085:SF10">
    <property type="entry name" value="NAD-DEPENDENT PROTEIN DEACYLASE SIRTUIN-5, MITOCHONDRIAL-RELATED"/>
    <property type="match status" value="1"/>
</dbReference>
<feature type="binding site" evidence="5">
    <location>
        <begin position="249"/>
        <end position="251"/>
    </location>
    <ligand>
        <name>NAD(+)</name>
        <dbReference type="ChEBI" id="CHEBI:57540"/>
    </ligand>
</feature>
<name>A0ABX0Y8J0_9PSED</name>
<feature type="binding site" evidence="5 6">
    <location>
        <position position="185"/>
    </location>
    <ligand>
        <name>Zn(2+)</name>
        <dbReference type="ChEBI" id="CHEBI:29105"/>
    </ligand>
</feature>
<evidence type="ECO:0000256" key="1">
    <source>
        <dbReference type="ARBA" id="ARBA00022679"/>
    </source>
</evidence>
<keyword evidence="3 5" id="KW-0862">Zinc</keyword>
<dbReference type="InterPro" id="IPR029035">
    <property type="entry name" value="DHS-like_NAD/FAD-binding_dom"/>
</dbReference>
<dbReference type="HAMAP" id="MF_01967">
    <property type="entry name" value="Sirtuin_ClassII"/>
    <property type="match status" value="1"/>
</dbReference>
<feature type="binding site" evidence="5">
    <location>
        <begin position="105"/>
        <end position="108"/>
    </location>
    <ligand>
        <name>NAD(+)</name>
        <dbReference type="ChEBI" id="CHEBI:57540"/>
    </ligand>
</feature>
<evidence type="ECO:0000313" key="8">
    <source>
        <dbReference type="EMBL" id="NJO99623.1"/>
    </source>
</evidence>
<keyword evidence="4 5" id="KW-0520">NAD</keyword>
<feature type="binding site" evidence="5">
    <location>
        <position position="267"/>
    </location>
    <ligand>
        <name>NAD(+)</name>
        <dbReference type="ChEBI" id="CHEBI:57540"/>
    </ligand>
</feature>
<comment type="subcellular location">
    <subcellularLocation>
        <location evidence="5">Cytoplasm</location>
    </subcellularLocation>
</comment>
<organism evidence="8 9">
    <name type="scientific">Pseudomonas quercus</name>
    <dbReference type="NCBI Taxonomy" id="2722792"/>
    <lineage>
        <taxon>Bacteria</taxon>
        <taxon>Pseudomonadati</taxon>
        <taxon>Pseudomonadota</taxon>
        <taxon>Gammaproteobacteria</taxon>
        <taxon>Pseudomonadales</taxon>
        <taxon>Pseudomonadaceae</taxon>
        <taxon>Pseudomonas</taxon>
    </lineage>
</organism>